<name>A0A540KNI6_MALBA</name>
<evidence type="ECO:0000313" key="3">
    <source>
        <dbReference type="Proteomes" id="UP000315295"/>
    </source>
</evidence>
<dbReference type="EMBL" id="VIEB01001073">
    <property type="protein sequence ID" value="TQD75794.1"/>
    <property type="molecule type" value="Genomic_DNA"/>
</dbReference>
<feature type="signal peptide" evidence="1">
    <location>
        <begin position="1"/>
        <end position="24"/>
    </location>
</feature>
<proteinExistence type="predicted"/>
<reference evidence="2 3" key="1">
    <citation type="journal article" date="2019" name="G3 (Bethesda)">
        <title>Sequencing of a Wild Apple (Malus baccata) Genome Unravels the Differences Between Cultivated and Wild Apple Species Regarding Disease Resistance and Cold Tolerance.</title>
        <authorList>
            <person name="Chen X."/>
        </authorList>
    </citation>
    <scope>NUCLEOTIDE SEQUENCE [LARGE SCALE GENOMIC DNA]</scope>
    <source>
        <strain evidence="3">cv. Shandingzi</strain>
        <tissue evidence="2">Leaves</tissue>
    </source>
</reference>
<comment type="caution">
    <text evidence="2">The sequence shown here is derived from an EMBL/GenBank/DDBJ whole genome shotgun (WGS) entry which is preliminary data.</text>
</comment>
<accession>A0A540KNI6</accession>
<evidence type="ECO:0000313" key="2">
    <source>
        <dbReference type="EMBL" id="TQD75794.1"/>
    </source>
</evidence>
<dbReference type="AlphaFoldDB" id="A0A540KNI6"/>
<organism evidence="2 3">
    <name type="scientific">Malus baccata</name>
    <name type="common">Siberian crab apple</name>
    <name type="synonym">Pyrus baccata</name>
    <dbReference type="NCBI Taxonomy" id="106549"/>
    <lineage>
        <taxon>Eukaryota</taxon>
        <taxon>Viridiplantae</taxon>
        <taxon>Streptophyta</taxon>
        <taxon>Embryophyta</taxon>
        <taxon>Tracheophyta</taxon>
        <taxon>Spermatophyta</taxon>
        <taxon>Magnoliopsida</taxon>
        <taxon>eudicotyledons</taxon>
        <taxon>Gunneridae</taxon>
        <taxon>Pentapetalae</taxon>
        <taxon>rosids</taxon>
        <taxon>fabids</taxon>
        <taxon>Rosales</taxon>
        <taxon>Rosaceae</taxon>
        <taxon>Amygdaloideae</taxon>
        <taxon>Maleae</taxon>
        <taxon>Malus</taxon>
    </lineage>
</organism>
<keyword evidence="3" id="KW-1185">Reference proteome</keyword>
<protein>
    <recommendedName>
        <fullName evidence="4">Knottin scorpion toxin-like domain-containing protein</fullName>
    </recommendedName>
</protein>
<dbReference type="Proteomes" id="UP000315295">
    <property type="component" value="Unassembled WGS sequence"/>
</dbReference>
<feature type="chain" id="PRO_5021816304" description="Knottin scorpion toxin-like domain-containing protein" evidence="1">
    <location>
        <begin position="25"/>
        <end position="97"/>
    </location>
</feature>
<sequence>MKRRCLFPLLILLILLFSNGALEGQERNCSNAPIPVKKCSKYRCVIACMDDYNQSFINGGCMDYYTCCCKDLEWYSNSCGRFSLFSYHLYPKNNNNS</sequence>
<gene>
    <name evidence="2" type="ORF">C1H46_038691</name>
</gene>
<evidence type="ECO:0008006" key="4">
    <source>
        <dbReference type="Google" id="ProtNLM"/>
    </source>
</evidence>
<keyword evidence="1" id="KW-0732">Signal</keyword>
<evidence type="ECO:0000256" key="1">
    <source>
        <dbReference type="SAM" id="SignalP"/>
    </source>
</evidence>